<reference evidence="1 2" key="1">
    <citation type="journal article" date="2015" name="Microbes Environ.">
        <title>Distribution and evolution of nitrogen fixation genes in the phylum bacteroidetes.</title>
        <authorList>
            <person name="Inoue J."/>
            <person name="Oshima K."/>
            <person name="Suda W."/>
            <person name="Sakamoto M."/>
            <person name="Iino T."/>
            <person name="Noda S."/>
            <person name="Hongoh Y."/>
            <person name="Hattori M."/>
            <person name="Ohkuma M."/>
        </authorList>
    </citation>
    <scope>NUCLEOTIDE SEQUENCE [LARGE SCALE GENOMIC DNA]</scope>
    <source>
        <strain evidence="1 2">JCM 15093</strain>
    </source>
</reference>
<dbReference type="OrthoDB" id="1029822at2"/>
<gene>
    <name evidence="1" type="ORF">JCM15093_3097</name>
</gene>
<organism evidence="1 2">
    <name type="scientific">Bacteroides graminisolvens DSM 19988 = JCM 15093</name>
    <dbReference type="NCBI Taxonomy" id="1121097"/>
    <lineage>
        <taxon>Bacteria</taxon>
        <taxon>Pseudomonadati</taxon>
        <taxon>Bacteroidota</taxon>
        <taxon>Bacteroidia</taxon>
        <taxon>Bacteroidales</taxon>
        <taxon>Bacteroidaceae</taxon>
        <taxon>Bacteroides</taxon>
    </lineage>
</organism>
<evidence type="ECO:0000313" key="2">
    <source>
        <dbReference type="Proteomes" id="UP000027601"/>
    </source>
</evidence>
<dbReference type="RefSeq" id="WP_148297759.1">
    <property type="nucleotide sequence ID" value="NZ_ATZI01000004.1"/>
</dbReference>
<name>A0A069D5X1_9BACE</name>
<dbReference type="Proteomes" id="UP000027601">
    <property type="component" value="Unassembled WGS sequence"/>
</dbReference>
<sequence>MERDYLCKCNNCDTILIDRNPQFDAPELPLQGNEEQMEWLEDEDGQFWGCPHCKTDDYLVDLPTL</sequence>
<keyword evidence="2" id="KW-1185">Reference proteome</keyword>
<comment type="caution">
    <text evidence="1">The sequence shown here is derived from an EMBL/GenBank/DDBJ whole genome shotgun (WGS) entry which is preliminary data.</text>
</comment>
<dbReference type="STRING" id="1121097.GCA_000428125_01492"/>
<evidence type="ECO:0000313" key="1">
    <source>
        <dbReference type="EMBL" id="GAK37817.1"/>
    </source>
</evidence>
<protein>
    <submittedName>
        <fullName evidence="1">Uncharacterized protein</fullName>
    </submittedName>
</protein>
<dbReference type="AlphaFoldDB" id="A0A069D5X1"/>
<accession>A0A069D5X1</accession>
<dbReference type="eggNOG" id="ENOG5032PY3">
    <property type="taxonomic scope" value="Bacteria"/>
</dbReference>
<proteinExistence type="predicted"/>
<dbReference type="EMBL" id="BAJS01000029">
    <property type="protein sequence ID" value="GAK37817.1"/>
    <property type="molecule type" value="Genomic_DNA"/>
</dbReference>